<dbReference type="GO" id="GO:0005524">
    <property type="term" value="F:ATP binding"/>
    <property type="evidence" value="ECO:0007669"/>
    <property type="project" value="UniProtKB-KW"/>
</dbReference>
<evidence type="ECO:0000256" key="2">
    <source>
        <dbReference type="ARBA" id="ARBA00022840"/>
    </source>
</evidence>
<name>A0A6A2WSU5_HIBSY</name>
<accession>A0A6A2WSU5</accession>
<dbReference type="InterPro" id="IPR011009">
    <property type="entry name" value="Kinase-like_dom_sf"/>
</dbReference>
<comment type="caution">
    <text evidence="4">The sequence shown here is derived from an EMBL/GenBank/DDBJ whole genome shotgun (WGS) entry which is preliminary data.</text>
</comment>
<dbReference type="EMBL" id="VEPZ02001669">
    <property type="protein sequence ID" value="KAE8663651.1"/>
    <property type="molecule type" value="Genomic_DNA"/>
</dbReference>
<dbReference type="Proteomes" id="UP000436088">
    <property type="component" value="Unassembled WGS sequence"/>
</dbReference>
<gene>
    <name evidence="4" type="ORF">F3Y22_tig00112925pilonHSYRG00113</name>
</gene>
<dbReference type="Gene3D" id="1.10.510.10">
    <property type="entry name" value="Transferase(Phosphotransferase) domain 1"/>
    <property type="match status" value="1"/>
</dbReference>
<keyword evidence="1" id="KW-0547">Nucleotide-binding</keyword>
<evidence type="ECO:0000313" key="5">
    <source>
        <dbReference type="Proteomes" id="UP000436088"/>
    </source>
</evidence>
<dbReference type="InterPro" id="IPR000719">
    <property type="entry name" value="Prot_kinase_dom"/>
</dbReference>
<dbReference type="InterPro" id="IPR045274">
    <property type="entry name" value="WAK-like"/>
</dbReference>
<dbReference type="GO" id="GO:0005886">
    <property type="term" value="C:plasma membrane"/>
    <property type="evidence" value="ECO:0007669"/>
    <property type="project" value="TreeGrafter"/>
</dbReference>
<keyword evidence="2" id="KW-0067">ATP-binding</keyword>
<reference evidence="4" key="1">
    <citation type="submission" date="2019-09" db="EMBL/GenBank/DDBJ databases">
        <title>Draft genome information of white flower Hibiscus syriacus.</title>
        <authorList>
            <person name="Kim Y.-M."/>
        </authorList>
    </citation>
    <scope>NUCLEOTIDE SEQUENCE [LARGE SCALE GENOMIC DNA]</scope>
    <source>
        <strain evidence="4">YM2019G1</strain>
    </source>
</reference>
<sequence>MSKGSKTGSFLRIKRQSKDEGLFLKHERMLLEKLIASSNGKCNPSQATKGFDTGREISRYIHFVLYKGSLHGREISVKRYQSYSKCLETAITDIVISSQMSANKNVLKLVGYCVETRNPVLVYKFGGNRNLKRLMSDVCEGKLEAEPLPWKSRMKIAMDIANAVKYLHIAFSRPVINRGLSLNLKQSDYHGGLSFMQLHKREVLQNHLLSP</sequence>
<dbReference type="SUPFAM" id="SSF56112">
    <property type="entry name" value="Protein kinase-like (PK-like)"/>
    <property type="match status" value="1"/>
</dbReference>
<proteinExistence type="predicted"/>
<dbReference type="GO" id="GO:0007166">
    <property type="term" value="P:cell surface receptor signaling pathway"/>
    <property type="evidence" value="ECO:0007669"/>
    <property type="project" value="InterPro"/>
</dbReference>
<organism evidence="4 5">
    <name type="scientific">Hibiscus syriacus</name>
    <name type="common">Rose of Sharon</name>
    <dbReference type="NCBI Taxonomy" id="106335"/>
    <lineage>
        <taxon>Eukaryota</taxon>
        <taxon>Viridiplantae</taxon>
        <taxon>Streptophyta</taxon>
        <taxon>Embryophyta</taxon>
        <taxon>Tracheophyta</taxon>
        <taxon>Spermatophyta</taxon>
        <taxon>Magnoliopsida</taxon>
        <taxon>eudicotyledons</taxon>
        <taxon>Gunneridae</taxon>
        <taxon>Pentapetalae</taxon>
        <taxon>rosids</taxon>
        <taxon>malvids</taxon>
        <taxon>Malvales</taxon>
        <taxon>Malvaceae</taxon>
        <taxon>Malvoideae</taxon>
        <taxon>Hibiscus</taxon>
    </lineage>
</organism>
<dbReference type="GO" id="GO:0004674">
    <property type="term" value="F:protein serine/threonine kinase activity"/>
    <property type="evidence" value="ECO:0007669"/>
    <property type="project" value="TreeGrafter"/>
</dbReference>
<evidence type="ECO:0000259" key="3">
    <source>
        <dbReference type="PROSITE" id="PS50011"/>
    </source>
</evidence>
<dbReference type="Pfam" id="PF07714">
    <property type="entry name" value="PK_Tyr_Ser-Thr"/>
    <property type="match status" value="1"/>
</dbReference>
<keyword evidence="5" id="KW-1185">Reference proteome</keyword>
<protein>
    <submittedName>
        <fullName evidence="4">Kinase superfamily protein, putative isoform 2</fullName>
    </submittedName>
</protein>
<dbReference type="InterPro" id="IPR001245">
    <property type="entry name" value="Ser-Thr/Tyr_kinase_cat_dom"/>
</dbReference>
<keyword evidence="4" id="KW-0418">Kinase</keyword>
<evidence type="ECO:0000256" key="1">
    <source>
        <dbReference type="ARBA" id="ARBA00022741"/>
    </source>
</evidence>
<dbReference type="PROSITE" id="PS50011">
    <property type="entry name" value="PROTEIN_KINASE_DOM"/>
    <property type="match status" value="1"/>
</dbReference>
<dbReference type="PANTHER" id="PTHR27005">
    <property type="entry name" value="WALL-ASSOCIATED RECEPTOR KINASE-LIKE 21"/>
    <property type="match status" value="1"/>
</dbReference>
<dbReference type="AlphaFoldDB" id="A0A6A2WSU5"/>
<evidence type="ECO:0000313" key="4">
    <source>
        <dbReference type="EMBL" id="KAE8663651.1"/>
    </source>
</evidence>
<keyword evidence="4" id="KW-0808">Transferase</keyword>
<feature type="domain" description="Protein kinase" evidence="3">
    <location>
        <begin position="51"/>
        <end position="211"/>
    </location>
</feature>
<dbReference type="PANTHER" id="PTHR27005:SF466">
    <property type="entry name" value="NON-FUNCTIONAL PSEUDOKINASE ZED1-LIKE"/>
    <property type="match status" value="1"/>
</dbReference>